<gene>
    <name evidence="2" type="ORF">ACKW6Q_10025</name>
</gene>
<keyword evidence="1" id="KW-0812">Transmembrane</keyword>
<keyword evidence="1" id="KW-0472">Membrane</keyword>
<reference evidence="2 3" key="1">
    <citation type="submission" date="2024-12" db="EMBL/GenBank/DDBJ databases">
        <title>Draft genome sequence of Chryseobacterium kwangjuense AG447.</title>
        <authorList>
            <person name="Cheptsov V.S."/>
            <person name="Belov A."/>
            <person name="Zavarzina A.G."/>
        </authorList>
    </citation>
    <scope>NUCLEOTIDE SEQUENCE [LARGE SCALE GENOMIC DNA]</scope>
    <source>
        <strain evidence="2 3">AG447</strain>
    </source>
</reference>
<proteinExistence type="predicted"/>
<name>A0ABW9K1T9_9FLAO</name>
<organism evidence="2 3">
    <name type="scientific">Chryseobacterium kwangjuense</name>
    <dbReference type="NCBI Taxonomy" id="267125"/>
    <lineage>
        <taxon>Bacteria</taxon>
        <taxon>Pseudomonadati</taxon>
        <taxon>Bacteroidota</taxon>
        <taxon>Flavobacteriia</taxon>
        <taxon>Flavobacteriales</taxon>
        <taxon>Weeksellaceae</taxon>
        <taxon>Chryseobacterium group</taxon>
        <taxon>Chryseobacterium</taxon>
    </lineage>
</organism>
<accession>A0ABW9K1T9</accession>
<comment type="caution">
    <text evidence="2">The sequence shown here is derived from an EMBL/GenBank/DDBJ whole genome shotgun (WGS) entry which is preliminary data.</text>
</comment>
<dbReference type="EMBL" id="JBJXVJ010000002">
    <property type="protein sequence ID" value="MFN1217294.1"/>
    <property type="molecule type" value="Genomic_DNA"/>
</dbReference>
<keyword evidence="3" id="KW-1185">Reference proteome</keyword>
<keyword evidence="1" id="KW-1133">Transmembrane helix</keyword>
<evidence type="ECO:0000256" key="1">
    <source>
        <dbReference type="SAM" id="Phobius"/>
    </source>
</evidence>
<dbReference type="Proteomes" id="UP001634154">
    <property type="component" value="Unassembled WGS sequence"/>
</dbReference>
<sequence>MNTAERYKFEENGSEITFMPNYHILRTLKWWLAAGIVLVPIAWYLENKVTEKVMVIAFALWIVYIGYLLADLLFRVPVKFIFDKREKAIYRKLLSTKKVMNFDEMTYFINEDSRGYYYAIAKKRNQFIKNYRISNYFSGSKASRERENEFIQNILYPLLDTIDLPINRPQ</sequence>
<evidence type="ECO:0008006" key="4">
    <source>
        <dbReference type="Google" id="ProtNLM"/>
    </source>
</evidence>
<evidence type="ECO:0000313" key="2">
    <source>
        <dbReference type="EMBL" id="MFN1217294.1"/>
    </source>
</evidence>
<protein>
    <recommendedName>
        <fullName evidence="4">YcxB-like protein domain-containing protein</fullName>
    </recommendedName>
</protein>
<dbReference type="RefSeq" id="WP_409356569.1">
    <property type="nucleotide sequence ID" value="NZ_JBJXVJ010000002.1"/>
</dbReference>
<feature type="transmembrane region" description="Helical" evidence="1">
    <location>
        <begin position="57"/>
        <end position="82"/>
    </location>
</feature>
<feature type="transmembrane region" description="Helical" evidence="1">
    <location>
        <begin position="28"/>
        <end position="45"/>
    </location>
</feature>
<evidence type="ECO:0000313" key="3">
    <source>
        <dbReference type="Proteomes" id="UP001634154"/>
    </source>
</evidence>